<comment type="caution">
    <text evidence="1">The sequence shown here is derived from an EMBL/GenBank/DDBJ whole genome shotgun (WGS) entry which is preliminary data.</text>
</comment>
<accession>A0ABN9SK62</accession>
<proteinExistence type="predicted"/>
<protein>
    <submittedName>
        <fullName evidence="1">Uncharacterized protein</fullName>
    </submittedName>
</protein>
<sequence>MSDEQCGGMDVELESNAARCRRSASAPARPLVPFGPASAAGDAVASMGKSKSARASPQWGPAQLGERFSVWGGRLTGPRARLETKEISAVAGRVRFVHFSLGLPWAVHALGCALRNSRGACVQGRVWMEIVDAFKAQARAEGAAVAAGEDDKGEGAMGALLDLPDMPDPAAADAIVCLISFQKNEHWIRENDVPCSFERLRSERDLAGVPLVQNPDEDYAAAAAAANGADSQAVSAQDTVHGGYARRWLFPTKECKGAREGTVARAGDSRGKVVVGQLSTFTSAKWLQVYSGDEPPCDWRRASHLQKKGACRLYLDAPMAALMQQLPAA</sequence>
<gene>
    <name evidence="1" type="ORF">PCOR1329_LOCUS30247</name>
</gene>
<evidence type="ECO:0000313" key="2">
    <source>
        <dbReference type="Proteomes" id="UP001189429"/>
    </source>
</evidence>
<evidence type="ECO:0000313" key="1">
    <source>
        <dbReference type="EMBL" id="CAK0832149.1"/>
    </source>
</evidence>
<organism evidence="1 2">
    <name type="scientific">Prorocentrum cordatum</name>
    <dbReference type="NCBI Taxonomy" id="2364126"/>
    <lineage>
        <taxon>Eukaryota</taxon>
        <taxon>Sar</taxon>
        <taxon>Alveolata</taxon>
        <taxon>Dinophyceae</taxon>
        <taxon>Prorocentrales</taxon>
        <taxon>Prorocentraceae</taxon>
        <taxon>Prorocentrum</taxon>
    </lineage>
</organism>
<dbReference type="EMBL" id="CAUYUJ010011568">
    <property type="protein sequence ID" value="CAK0832149.1"/>
    <property type="molecule type" value="Genomic_DNA"/>
</dbReference>
<reference evidence="1" key="1">
    <citation type="submission" date="2023-10" db="EMBL/GenBank/DDBJ databases">
        <authorList>
            <person name="Chen Y."/>
            <person name="Shah S."/>
            <person name="Dougan E. K."/>
            <person name="Thang M."/>
            <person name="Chan C."/>
        </authorList>
    </citation>
    <scope>NUCLEOTIDE SEQUENCE [LARGE SCALE GENOMIC DNA]</scope>
</reference>
<keyword evidence="2" id="KW-1185">Reference proteome</keyword>
<name>A0ABN9SK62_9DINO</name>
<dbReference type="Proteomes" id="UP001189429">
    <property type="component" value="Unassembled WGS sequence"/>
</dbReference>